<reference evidence="3" key="1">
    <citation type="submission" date="2016-11" db="EMBL/GenBank/DDBJ databases">
        <authorList>
            <person name="Varghese N."/>
            <person name="Submissions S."/>
        </authorList>
    </citation>
    <scope>NUCLEOTIDE SEQUENCE [LARGE SCALE GENOMIC DNA]</scope>
    <source>
        <strain evidence="3">DSM 16057</strain>
    </source>
</reference>
<evidence type="ECO:0000313" key="2">
    <source>
        <dbReference type="EMBL" id="SHJ36126.1"/>
    </source>
</evidence>
<evidence type="ECO:0000313" key="3">
    <source>
        <dbReference type="Proteomes" id="UP000184529"/>
    </source>
</evidence>
<name>A0A1M6INT8_9FIRM</name>
<gene>
    <name evidence="2" type="ORF">SAMN02745219_02382</name>
</gene>
<accession>A0A1M6INT8</accession>
<organism evidence="2 3">
    <name type="scientific">Desulfofundulus thermosubterraneus DSM 16057</name>
    <dbReference type="NCBI Taxonomy" id="1121432"/>
    <lineage>
        <taxon>Bacteria</taxon>
        <taxon>Bacillati</taxon>
        <taxon>Bacillota</taxon>
        <taxon>Clostridia</taxon>
        <taxon>Eubacteriales</taxon>
        <taxon>Peptococcaceae</taxon>
        <taxon>Desulfofundulus</taxon>
    </lineage>
</organism>
<protein>
    <recommendedName>
        <fullName evidence="1">Wadjet protein JetD C-terminal domain-containing protein</fullName>
    </recommendedName>
</protein>
<dbReference type="OrthoDB" id="186173at2"/>
<dbReference type="AlphaFoldDB" id="A0A1M6INT8"/>
<evidence type="ECO:0000259" key="1">
    <source>
        <dbReference type="Pfam" id="PF09983"/>
    </source>
</evidence>
<dbReference type="Gene3D" id="3.40.1360.10">
    <property type="match status" value="1"/>
</dbReference>
<dbReference type="STRING" id="1121432.SAMN02745219_02382"/>
<keyword evidence="3" id="KW-1185">Reference proteome</keyword>
<dbReference type="Pfam" id="PF09983">
    <property type="entry name" value="JetD_C"/>
    <property type="match status" value="1"/>
</dbReference>
<dbReference type="EMBL" id="FQZM01000030">
    <property type="protein sequence ID" value="SHJ36126.1"/>
    <property type="molecule type" value="Genomic_DNA"/>
</dbReference>
<dbReference type="InterPro" id="IPR024534">
    <property type="entry name" value="JetD_C"/>
</dbReference>
<proteinExistence type="predicted"/>
<dbReference type="RefSeq" id="WP_072869873.1">
    <property type="nucleotide sequence ID" value="NZ_FQZM01000030.1"/>
</dbReference>
<dbReference type="Proteomes" id="UP000184529">
    <property type="component" value="Unassembled WGS sequence"/>
</dbReference>
<feature type="domain" description="Wadjet protein JetD C-terminal" evidence="1">
    <location>
        <begin position="267"/>
        <end position="422"/>
    </location>
</feature>
<sequence>MALVMAMDYERYILETLLDKYERSALARGKGGNRRIWFHFEPRTMPRYFDDTTVRYKEEINGAALALERRGLIEIRWVKFEENNLIEKVALNTDHLNEAYARLKRRPRAEQFQELARLARHYARGAAPWAQEFFHTVARRLEEGESQPYLSPADREHSEQLFMVIREISLLQEEIPRRVFSLRVLGNSKAFNNLAPTVARIVRDFHPDWGKDGGGKETTLTAAEVNQVLAEVGVVDNPQHIFISGGLEFAVEGRTLQVGDFSPDLGLPAEMVDRLTVKNVAADYIITIENLTPFYQFVKTCRDKFLAIYLGGYHNTVRRRFLSKLREYLAGTGRAVPFYHWGDIDYGGFSIFVHLHKRCLPGLKPLYMDVPTLEQYRRFTSPFTPAYGRRLRSLLEDPDYRLFHPVIQKMLQEGLRLEQECVEPPSTLYEPGERKV</sequence>